<sequence>MSTMRNCEDVFGYIESKQDILGKSSIKANDVVFCEHYHVLAHFFPYLKRSAVNIKGVFNTSNETKYETEAPEGISIDFSFYRAALESTVAFMLVIPGEVSYSVVLQSKWAQSPVSTTLSISCSPMKMKEHFCNPPSLINAPGKWHKFTSSLTVVLNTFEAQPLSDEGIHITLGMMLQPLTINILQAVNLWVSRCGSISQFRKFLSKKVANSMAYPDHSLSQLKDPSFRRHVLVQCLILFDYLKIARVVYIQRELMKMCQNVASAGVLPGEAKEEIKTSEQRVKKLLEMTPPKGIDFLHSIEHILERERNWVWWKARDGCPHLRSNQ</sequence>
<dbReference type="EMBL" id="JACEIK010001059">
    <property type="protein sequence ID" value="MCD7465531.1"/>
    <property type="molecule type" value="Genomic_DNA"/>
</dbReference>
<comment type="caution">
    <text evidence="1">The sequence shown here is derived from an EMBL/GenBank/DDBJ whole genome shotgun (WGS) entry which is preliminary data.</text>
</comment>
<dbReference type="Proteomes" id="UP000823775">
    <property type="component" value="Unassembled WGS sequence"/>
</dbReference>
<evidence type="ECO:0000313" key="1">
    <source>
        <dbReference type="EMBL" id="MCD7465531.1"/>
    </source>
</evidence>
<dbReference type="InterPro" id="IPR021861">
    <property type="entry name" value="THO_THOC1"/>
</dbReference>
<dbReference type="PANTHER" id="PTHR13265">
    <property type="entry name" value="THO COMPLEX SUBUNIT 1"/>
    <property type="match status" value="1"/>
</dbReference>
<proteinExistence type="predicted"/>
<organism evidence="1 2">
    <name type="scientific">Datura stramonium</name>
    <name type="common">Jimsonweed</name>
    <name type="synonym">Common thornapple</name>
    <dbReference type="NCBI Taxonomy" id="4076"/>
    <lineage>
        <taxon>Eukaryota</taxon>
        <taxon>Viridiplantae</taxon>
        <taxon>Streptophyta</taxon>
        <taxon>Embryophyta</taxon>
        <taxon>Tracheophyta</taxon>
        <taxon>Spermatophyta</taxon>
        <taxon>Magnoliopsida</taxon>
        <taxon>eudicotyledons</taxon>
        <taxon>Gunneridae</taxon>
        <taxon>Pentapetalae</taxon>
        <taxon>asterids</taxon>
        <taxon>lamiids</taxon>
        <taxon>Solanales</taxon>
        <taxon>Solanaceae</taxon>
        <taxon>Solanoideae</taxon>
        <taxon>Datureae</taxon>
        <taxon>Datura</taxon>
    </lineage>
</organism>
<dbReference type="Pfam" id="PF11957">
    <property type="entry name" value="efThoc1"/>
    <property type="match status" value="1"/>
</dbReference>
<accession>A0ABS8T383</accession>
<gene>
    <name evidence="1" type="ORF">HAX54_001476</name>
</gene>
<evidence type="ECO:0000313" key="2">
    <source>
        <dbReference type="Proteomes" id="UP000823775"/>
    </source>
</evidence>
<dbReference type="PANTHER" id="PTHR13265:SF0">
    <property type="entry name" value="HPR1"/>
    <property type="match status" value="1"/>
</dbReference>
<reference evidence="1 2" key="1">
    <citation type="journal article" date="2021" name="BMC Genomics">
        <title>Datura genome reveals duplications of psychoactive alkaloid biosynthetic genes and high mutation rate following tissue culture.</title>
        <authorList>
            <person name="Rajewski A."/>
            <person name="Carter-House D."/>
            <person name="Stajich J."/>
            <person name="Litt A."/>
        </authorList>
    </citation>
    <scope>NUCLEOTIDE SEQUENCE [LARGE SCALE GENOMIC DNA]</scope>
    <source>
        <strain evidence="1">AR-01</strain>
    </source>
</reference>
<name>A0ABS8T383_DATST</name>
<protein>
    <submittedName>
        <fullName evidence="1">Uncharacterized protein</fullName>
    </submittedName>
</protein>
<keyword evidence="2" id="KW-1185">Reference proteome</keyword>